<evidence type="ECO:0000313" key="4">
    <source>
        <dbReference type="Proteomes" id="UP000663873"/>
    </source>
</evidence>
<dbReference type="GO" id="GO:0016020">
    <property type="term" value="C:membrane"/>
    <property type="evidence" value="ECO:0007669"/>
    <property type="project" value="GOC"/>
</dbReference>
<sequence length="151" mass="17436">TPNIRTDNISWLYEALADNWIRLGLPADTRDSILNGAFYTALVRPGLRLISLNMNYCTSDNFWLIINSTDPLGQLQWLIGWLQYAEDHEEKVHIIAHQPPSSCLAAYSWNFYKIVNRYENTIAGQFFGHAHAEELKVFYDEVDTQRPVSMV</sequence>
<organism evidence="3 4">
    <name type="scientific">Rotaria socialis</name>
    <dbReference type="NCBI Taxonomy" id="392032"/>
    <lineage>
        <taxon>Eukaryota</taxon>
        <taxon>Metazoa</taxon>
        <taxon>Spiralia</taxon>
        <taxon>Gnathifera</taxon>
        <taxon>Rotifera</taxon>
        <taxon>Eurotatoria</taxon>
        <taxon>Bdelloidea</taxon>
        <taxon>Philodinida</taxon>
        <taxon>Philodinidae</taxon>
        <taxon>Rotaria</taxon>
    </lineage>
</organism>
<keyword evidence="4" id="KW-1185">Reference proteome</keyword>
<evidence type="ECO:0000256" key="1">
    <source>
        <dbReference type="ARBA" id="ARBA00022801"/>
    </source>
</evidence>
<dbReference type="Gene3D" id="3.60.21.10">
    <property type="match status" value="1"/>
</dbReference>
<dbReference type="AlphaFoldDB" id="A0A821NC96"/>
<dbReference type="GO" id="GO:0005764">
    <property type="term" value="C:lysosome"/>
    <property type="evidence" value="ECO:0007669"/>
    <property type="project" value="TreeGrafter"/>
</dbReference>
<dbReference type="GO" id="GO:0061750">
    <property type="term" value="F:acid sphingomyelin phosphodiesterase activity"/>
    <property type="evidence" value="ECO:0007669"/>
    <property type="project" value="TreeGrafter"/>
</dbReference>
<dbReference type="SUPFAM" id="SSF56300">
    <property type="entry name" value="Metallo-dependent phosphatases"/>
    <property type="match status" value="1"/>
</dbReference>
<keyword evidence="1" id="KW-0378">Hydrolase</keyword>
<protein>
    <recommendedName>
        <fullName evidence="5">Sphingomyelin phosphodiesterase</fullName>
    </recommendedName>
</protein>
<keyword evidence="2" id="KW-0325">Glycoprotein</keyword>
<comment type="caution">
    <text evidence="3">The sequence shown here is derived from an EMBL/GenBank/DDBJ whole genome shotgun (WGS) entry which is preliminary data.</text>
</comment>
<accession>A0A821NC96</accession>
<dbReference type="PANTHER" id="PTHR10340">
    <property type="entry name" value="SPHINGOMYELIN PHOSPHODIESTERASE"/>
    <property type="match status" value="1"/>
</dbReference>
<dbReference type="GO" id="GO:0005615">
    <property type="term" value="C:extracellular space"/>
    <property type="evidence" value="ECO:0007669"/>
    <property type="project" value="TreeGrafter"/>
</dbReference>
<dbReference type="PANTHER" id="PTHR10340:SF34">
    <property type="entry name" value="SPHINGOMYELIN PHOSPHODIESTERASE"/>
    <property type="match status" value="1"/>
</dbReference>
<proteinExistence type="predicted"/>
<dbReference type="InterPro" id="IPR029052">
    <property type="entry name" value="Metallo-depent_PP-like"/>
</dbReference>
<dbReference type="GO" id="GO:0046513">
    <property type="term" value="P:ceramide biosynthetic process"/>
    <property type="evidence" value="ECO:0007669"/>
    <property type="project" value="TreeGrafter"/>
</dbReference>
<feature type="non-terminal residue" evidence="3">
    <location>
        <position position="1"/>
    </location>
</feature>
<name>A0A821NC96_9BILA</name>
<evidence type="ECO:0000256" key="2">
    <source>
        <dbReference type="ARBA" id="ARBA00023180"/>
    </source>
</evidence>
<dbReference type="Proteomes" id="UP000663873">
    <property type="component" value="Unassembled WGS sequence"/>
</dbReference>
<gene>
    <name evidence="3" type="ORF">UJA718_LOCUS40487</name>
</gene>
<evidence type="ECO:0000313" key="3">
    <source>
        <dbReference type="EMBL" id="CAF4783474.1"/>
    </source>
</evidence>
<dbReference type="EMBL" id="CAJOBP010044950">
    <property type="protein sequence ID" value="CAF4783474.1"/>
    <property type="molecule type" value="Genomic_DNA"/>
</dbReference>
<reference evidence="3" key="1">
    <citation type="submission" date="2021-02" db="EMBL/GenBank/DDBJ databases">
        <authorList>
            <person name="Nowell W R."/>
        </authorList>
    </citation>
    <scope>NUCLEOTIDE SEQUENCE</scope>
</reference>
<dbReference type="GO" id="GO:0006685">
    <property type="term" value="P:sphingomyelin catabolic process"/>
    <property type="evidence" value="ECO:0007669"/>
    <property type="project" value="TreeGrafter"/>
</dbReference>
<evidence type="ECO:0008006" key="5">
    <source>
        <dbReference type="Google" id="ProtNLM"/>
    </source>
</evidence>